<dbReference type="AlphaFoldDB" id="A0AAD4KSP4"/>
<dbReference type="GeneID" id="70248549"/>
<dbReference type="InterPro" id="IPR002018">
    <property type="entry name" value="CarbesteraseB"/>
</dbReference>
<feature type="domain" description="Carboxylesterase type B" evidence="3">
    <location>
        <begin position="403"/>
        <end position="518"/>
    </location>
</feature>
<dbReference type="PANTHER" id="PTHR43918">
    <property type="entry name" value="ACETYLCHOLINESTERASE"/>
    <property type="match status" value="1"/>
</dbReference>
<keyword evidence="2" id="KW-0378">Hydrolase</keyword>
<feature type="domain" description="Carboxylesterase type B" evidence="3">
    <location>
        <begin position="63"/>
        <end position="386"/>
    </location>
</feature>
<evidence type="ECO:0000313" key="4">
    <source>
        <dbReference type="EMBL" id="KAH8697482.1"/>
    </source>
</evidence>
<evidence type="ECO:0000259" key="3">
    <source>
        <dbReference type="Pfam" id="PF00135"/>
    </source>
</evidence>
<dbReference type="PANTHER" id="PTHR43918:SF4">
    <property type="entry name" value="CARBOXYLIC ESTER HYDROLASE"/>
    <property type="match status" value="1"/>
</dbReference>
<organism evidence="4 5">
    <name type="scientific">Talaromyces proteolyticus</name>
    <dbReference type="NCBI Taxonomy" id="1131652"/>
    <lineage>
        <taxon>Eukaryota</taxon>
        <taxon>Fungi</taxon>
        <taxon>Dikarya</taxon>
        <taxon>Ascomycota</taxon>
        <taxon>Pezizomycotina</taxon>
        <taxon>Eurotiomycetes</taxon>
        <taxon>Eurotiomycetidae</taxon>
        <taxon>Eurotiales</taxon>
        <taxon>Trichocomaceae</taxon>
        <taxon>Talaromyces</taxon>
        <taxon>Talaromyces sect. Bacilispori</taxon>
    </lineage>
</organism>
<comment type="caution">
    <text evidence="4">The sequence shown here is derived from an EMBL/GenBank/DDBJ whole genome shotgun (WGS) entry which is preliminary data.</text>
</comment>
<accession>A0AAD4KSP4</accession>
<dbReference type="InterPro" id="IPR029058">
    <property type="entry name" value="AB_hydrolase_fold"/>
</dbReference>
<comment type="similarity">
    <text evidence="1">Belongs to the type-B carboxylesterase/lipase family.</text>
</comment>
<name>A0AAD4KSP4_9EURO</name>
<dbReference type="RefSeq" id="XP_046072183.1">
    <property type="nucleotide sequence ID" value="XM_046218262.1"/>
</dbReference>
<sequence length="545" mass="59019">MSEIMKFTRMLAVCASAATIGAVPFRVGQTVHTTSGSIQGHAAPGVSDVSEYLSIPFVEFPRSYIKFLTLPQAKPPVGDLRWEPPQPFNGTSQINAEKFGASCPAHTGINMAALGNYSQYGITPQGAEIIVSFLGQTTDVFSEDCLTLNVWAKPQTREDKKAVMFWVYGGSYSSGGSDIPAYNGKYLADQEDVIVVSANYRLNIFGFPGGPTISNNLGLLDQRRAIEWVRDNIEGFGGDPNRITMFGESAGGSSVDYYSYAWTSDPIVAGFIAESGTVFSPDTQASAASSATNWYAVSQTLGCGDASGDPASVLSCMRSKSWQDVLNAIPAASKIPGASASFGPTIDNIIVFSDYISRSVNGNLIKRPMMIGNNNWEPGLFQPMLAVENITLPSSTWAFLMFSLFTCPTSYRALAGQVNKVPTWRYRYFGNFPNMQLSTPSENQGAWHGSEIPMVFGTDMDIQDKVARTAEEEIMSTYMRKAWTTFAKDPVNGLVQYGFPEYNANGNTLIQLAINNETSPNPTNPAQYDTGCPIVTALVDLLTAL</sequence>
<keyword evidence="5" id="KW-1185">Reference proteome</keyword>
<dbReference type="Gene3D" id="3.40.50.1820">
    <property type="entry name" value="alpha/beta hydrolase"/>
    <property type="match status" value="2"/>
</dbReference>
<dbReference type="Proteomes" id="UP001201262">
    <property type="component" value="Unassembled WGS sequence"/>
</dbReference>
<gene>
    <name evidence="4" type="ORF">BGW36DRAFT_397179</name>
</gene>
<dbReference type="Pfam" id="PF00135">
    <property type="entry name" value="COesterase"/>
    <property type="match status" value="2"/>
</dbReference>
<dbReference type="InterPro" id="IPR050654">
    <property type="entry name" value="AChE-related_enzymes"/>
</dbReference>
<evidence type="ECO:0000256" key="1">
    <source>
        <dbReference type="ARBA" id="ARBA00005964"/>
    </source>
</evidence>
<dbReference type="SUPFAM" id="SSF53474">
    <property type="entry name" value="alpha/beta-Hydrolases"/>
    <property type="match status" value="1"/>
</dbReference>
<dbReference type="GO" id="GO:0052689">
    <property type="term" value="F:carboxylic ester hydrolase activity"/>
    <property type="evidence" value="ECO:0007669"/>
    <property type="project" value="TreeGrafter"/>
</dbReference>
<evidence type="ECO:0000313" key="5">
    <source>
        <dbReference type="Proteomes" id="UP001201262"/>
    </source>
</evidence>
<reference evidence="4" key="1">
    <citation type="submission" date="2021-12" db="EMBL/GenBank/DDBJ databases">
        <title>Convergent genome expansion in fungi linked to evolution of root-endophyte symbiosis.</title>
        <authorList>
            <consortium name="DOE Joint Genome Institute"/>
            <person name="Ke Y.-H."/>
            <person name="Bonito G."/>
            <person name="Liao H.-L."/>
            <person name="Looney B."/>
            <person name="Rojas-Flechas A."/>
            <person name="Nash J."/>
            <person name="Hameed K."/>
            <person name="Schadt C."/>
            <person name="Martin F."/>
            <person name="Crous P.W."/>
            <person name="Miettinen O."/>
            <person name="Magnuson J.K."/>
            <person name="Labbe J."/>
            <person name="Jacobson D."/>
            <person name="Doktycz M.J."/>
            <person name="Veneault-Fourrey C."/>
            <person name="Kuo A."/>
            <person name="Mondo S."/>
            <person name="Calhoun S."/>
            <person name="Riley R."/>
            <person name="Ohm R."/>
            <person name="LaButti K."/>
            <person name="Andreopoulos B."/>
            <person name="Pangilinan J."/>
            <person name="Nolan M."/>
            <person name="Tritt A."/>
            <person name="Clum A."/>
            <person name="Lipzen A."/>
            <person name="Daum C."/>
            <person name="Barry K."/>
            <person name="Grigoriev I.V."/>
            <person name="Vilgalys R."/>
        </authorList>
    </citation>
    <scope>NUCLEOTIDE SEQUENCE</scope>
    <source>
        <strain evidence="4">PMI_201</strain>
    </source>
</reference>
<proteinExistence type="inferred from homology"/>
<protein>
    <submittedName>
        <fullName evidence="4">Carboxylesterase</fullName>
    </submittedName>
</protein>
<dbReference type="EMBL" id="JAJTJA010000006">
    <property type="protein sequence ID" value="KAH8697482.1"/>
    <property type="molecule type" value="Genomic_DNA"/>
</dbReference>
<evidence type="ECO:0000256" key="2">
    <source>
        <dbReference type="ARBA" id="ARBA00022801"/>
    </source>
</evidence>